<organism evidence="1 2">
    <name type="scientific">Meloidogyne enterolobii</name>
    <name type="common">Root-knot nematode worm</name>
    <name type="synonym">Meloidogyne mayaguensis</name>
    <dbReference type="NCBI Taxonomy" id="390850"/>
    <lineage>
        <taxon>Eukaryota</taxon>
        <taxon>Metazoa</taxon>
        <taxon>Ecdysozoa</taxon>
        <taxon>Nematoda</taxon>
        <taxon>Chromadorea</taxon>
        <taxon>Rhabditida</taxon>
        <taxon>Tylenchina</taxon>
        <taxon>Tylenchomorpha</taxon>
        <taxon>Tylenchoidea</taxon>
        <taxon>Meloidogynidae</taxon>
        <taxon>Meloidogyninae</taxon>
        <taxon>Meloidogyne</taxon>
    </lineage>
</organism>
<protein>
    <submittedName>
        <fullName evidence="1">Uncharacterized protein</fullName>
    </submittedName>
</protein>
<keyword evidence="2" id="KW-1185">Reference proteome</keyword>
<reference evidence="1" key="1">
    <citation type="submission" date="2023-11" db="EMBL/GenBank/DDBJ databases">
        <authorList>
            <person name="Poullet M."/>
        </authorList>
    </citation>
    <scope>NUCLEOTIDE SEQUENCE</scope>
    <source>
        <strain evidence="1">E1834</strain>
    </source>
</reference>
<evidence type="ECO:0000313" key="2">
    <source>
        <dbReference type="Proteomes" id="UP001497535"/>
    </source>
</evidence>
<evidence type="ECO:0000313" key="1">
    <source>
        <dbReference type="EMBL" id="CAK5081323.1"/>
    </source>
</evidence>
<gene>
    <name evidence="1" type="ORF">MENTE1834_LOCUS28549</name>
</gene>
<accession>A0ACB0ZSS3</accession>
<sequence>MLPGFQNIGQLPNMPHNNVNQVGEARNNNDFLRGGQQQNNPNNANRPMYNGQYGNQRAGNFPNQNG</sequence>
<proteinExistence type="predicted"/>
<name>A0ACB0ZSS3_MELEN</name>
<dbReference type="Proteomes" id="UP001497535">
    <property type="component" value="Unassembled WGS sequence"/>
</dbReference>
<dbReference type="EMBL" id="CAVMJV010000044">
    <property type="protein sequence ID" value="CAK5081323.1"/>
    <property type="molecule type" value="Genomic_DNA"/>
</dbReference>
<comment type="caution">
    <text evidence="1">The sequence shown here is derived from an EMBL/GenBank/DDBJ whole genome shotgun (WGS) entry which is preliminary data.</text>
</comment>